<name>H2Z590_CIOSA</name>
<evidence type="ECO:0000313" key="7">
    <source>
        <dbReference type="Proteomes" id="UP000007875"/>
    </source>
</evidence>
<reference evidence="7" key="1">
    <citation type="submission" date="2003-08" db="EMBL/GenBank/DDBJ databases">
        <authorList>
            <person name="Birren B."/>
            <person name="Nusbaum C."/>
            <person name="Abebe A."/>
            <person name="Abouelleil A."/>
            <person name="Adekoya E."/>
            <person name="Ait-zahra M."/>
            <person name="Allen N."/>
            <person name="Allen T."/>
            <person name="An P."/>
            <person name="Anderson M."/>
            <person name="Anderson S."/>
            <person name="Arachchi H."/>
            <person name="Armbruster J."/>
            <person name="Bachantsang P."/>
            <person name="Baldwin J."/>
            <person name="Barry A."/>
            <person name="Bayul T."/>
            <person name="Blitshsteyn B."/>
            <person name="Bloom T."/>
            <person name="Blye J."/>
            <person name="Boguslavskiy L."/>
            <person name="Borowsky M."/>
            <person name="Boukhgalter B."/>
            <person name="Brunache A."/>
            <person name="Butler J."/>
            <person name="Calixte N."/>
            <person name="Calvo S."/>
            <person name="Camarata J."/>
            <person name="Campo K."/>
            <person name="Chang J."/>
            <person name="Cheshatsang Y."/>
            <person name="Citroen M."/>
            <person name="Collymore A."/>
            <person name="Considine T."/>
            <person name="Cook A."/>
            <person name="Cooke P."/>
            <person name="Corum B."/>
            <person name="Cuomo C."/>
            <person name="David R."/>
            <person name="Dawoe T."/>
            <person name="Degray S."/>
            <person name="Dodge S."/>
            <person name="Dooley K."/>
            <person name="Dorje P."/>
            <person name="Dorjee K."/>
            <person name="Dorris L."/>
            <person name="Duffey N."/>
            <person name="Dupes A."/>
            <person name="Elkins T."/>
            <person name="Engels R."/>
            <person name="Erickson J."/>
            <person name="Farina A."/>
            <person name="Faro S."/>
            <person name="Ferreira P."/>
            <person name="Fischer H."/>
            <person name="Fitzgerald M."/>
            <person name="Foley K."/>
            <person name="Gage D."/>
            <person name="Galagan J."/>
            <person name="Gearin G."/>
            <person name="Gnerre S."/>
            <person name="Gnirke A."/>
            <person name="Goyette A."/>
            <person name="Graham J."/>
            <person name="Grandbois E."/>
            <person name="Gyaltsen K."/>
            <person name="Hafez N."/>
            <person name="Hagopian D."/>
            <person name="Hagos B."/>
            <person name="Hall J."/>
            <person name="Hatcher B."/>
            <person name="Heller A."/>
            <person name="Higgins H."/>
            <person name="Honan T."/>
            <person name="Horn A."/>
            <person name="Houde N."/>
            <person name="Hughes L."/>
            <person name="Hulme W."/>
            <person name="Husby E."/>
            <person name="Iliev I."/>
            <person name="Jaffe D."/>
            <person name="Jones C."/>
            <person name="Kamal M."/>
            <person name="Kamat A."/>
            <person name="Kamvysselis M."/>
            <person name="Karlsson E."/>
            <person name="Kells C."/>
            <person name="Kieu A."/>
            <person name="Kisner P."/>
            <person name="Kodira C."/>
            <person name="Kulbokas E."/>
            <person name="Labutti K."/>
            <person name="Lama D."/>
            <person name="Landers T."/>
            <person name="Leger J."/>
            <person name="Levine S."/>
            <person name="Lewis D."/>
            <person name="Lewis T."/>
            <person name="Lindblad-toh K."/>
            <person name="Liu X."/>
            <person name="Lokyitsang T."/>
            <person name="Lokyitsang Y."/>
            <person name="Lucien O."/>
            <person name="Lui A."/>
            <person name="Ma L.J."/>
            <person name="Mabbitt R."/>
            <person name="Macdonald J."/>
            <person name="Maclean C."/>
            <person name="Major J."/>
            <person name="Manning J."/>
            <person name="Marabella R."/>
            <person name="Maru K."/>
            <person name="Matthews C."/>
            <person name="Mauceli E."/>
            <person name="Mccarthy M."/>
            <person name="Mcdonough S."/>
            <person name="Mcghee T."/>
            <person name="Meldrim J."/>
            <person name="Meneus L."/>
            <person name="Mesirov J."/>
            <person name="Mihalev A."/>
            <person name="Mihova T."/>
            <person name="Mikkelsen T."/>
            <person name="Mlenga V."/>
            <person name="Moru K."/>
            <person name="Mozes J."/>
            <person name="Mulrain L."/>
            <person name="Munson G."/>
            <person name="Naylor J."/>
            <person name="Newes C."/>
            <person name="Nguyen C."/>
            <person name="Nguyen N."/>
            <person name="Nguyen T."/>
            <person name="Nicol R."/>
            <person name="Nielsen C."/>
            <person name="Nizzari M."/>
            <person name="Norbu C."/>
            <person name="Norbu N."/>
            <person name="O'donnell P."/>
            <person name="Okoawo O."/>
            <person name="O'leary S."/>
            <person name="Omotosho B."/>
            <person name="O'neill K."/>
            <person name="Osman S."/>
            <person name="Parker S."/>
            <person name="Perrin D."/>
            <person name="Phunkhang P."/>
            <person name="Piqani B."/>
            <person name="Purcell S."/>
            <person name="Rachupka T."/>
            <person name="Ramasamy U."/>
            <person name="Rameau R."/>
            <person name="Ray V."/>
            <person name="Raymond C."/>
            <person name="Retta R."/>
            <person name="Richardson S."/>
            <person name="Rise C."/>
            <person name="Rodriguez J."/>
            <person name="Rogers J."/>
            <person name="Rogov P."/>
            <person name="Rutman M."/>
            <person name="Schupbach R."/>
            <person name="Seaman C."/>
            <person name="Settipalli S."/>
            <person name="Sharpe T."/>
            <person name="Sheridan J."/>
            <person name="Sherpa N."/>
            <person name="Shi J."/>
            <person name="Smirnov S."/>
            <person name="Smith C."/>
            <person name="Sougnez C."/>
            <person name="Spencer B."/>
            <person name="Stalker J."/>
            <person name="Stange-thomann N."/>
            <person name="Stavropoulos S."/>
            <person name="Stetson K."/>
            <person name="Stone C."/>
            <person name="Stone S."/>
            <person name="Stubbs M."/>
            <person name="Talamas J."/>
            <person name="Tchuinga P."/>
            <person name="Tenzing P."/>
            <person name="Tesfaye S."/>
            <person name="Theodore J."/>
            <person name="Thoulutsang Y."/>
            <person name="Topham K."/>
            <person name="Towey S."/>
            <person name="Tsamla T."/>
            <person name="Tsomo N."/>
            <person name="Vallee D."/>
            <person name="Vassiliev H."/>
            <person name="Venkataraman V."/>
            <person name="Vinson J."/>
            <person name="Vo A."/>
            <person name="Wade C."/>
            <person name="Wang S."/>
            <person name="Wangchuk T."/>
            <person name="Wangdi T."/>
            <person name="Whittaker C."/>
            <person name="Wilkinson J."/>
            <person name="Wu Y."/>
            <person name="Wyman D."/>
            <person name="Yadav S."/>
            <person name="Yang S."/>
            <person name="Yang X."/>
            <person name="Yeager S."/>
            <person name="Yee E."/>
            <person name="Young G."/>
            <person name="Zainoun J."/>
            <person name="Zembeck L."/>
            <person name="Zimmer A."/>
            <person name="Zody M."/>
            <person name="Lander E."/>
        </authorList>
    </citation>
    <scope>NUCLEOTIDE SEQUENCE [LARGE SCALE GENOMIC DNA]</scope>
</reference>
<dbReference type="HOGENOM" id="CLU_072422_1_0_1"/>
<dbReference type="InterPro" id="IPR026126">
    <property type="entry name" value="BABAM1"/>
</dbReference>
<keyword evidence="2" id="KW-0963">Cytoplasm</keyword>
<reference evidence="6" key="2">
    <citation type="submission" date="2025-08" db="UniProtKB">
        <authorList>
            <consortium name="Ensembl"/>
        </authorList>
    </citation>
    <scope>IDENTIFICATION</scope>
</reference>
<evidence type="ECO:0000256" key="2">
    <source>
        <dbReference type="ARBA" id="ARBA00022490"/>
    </source>
</evidence>
<reference evidence="6" key="3">
    <citation type="submission" date="2025-09" db="UniProtKB">
        <authorList>
            <consortium name="Ensembl"/>
        </authorList>
    </citation>
    <scope>IDENTIFICATION</scope>
</reference>
<dbReference type="GO" id="GO:0045739">
    <property type="term" value="P:positive regulation of DNA repair"/>
    <property type="evidence" value="ECO:0007669"/>
    <property type="project" value="InterPro"/>
</dbReference>
<dbReference type="GO" id="GO:0070531">
    <property type="term" value="C:BRCA1-A complex"/>
    <property type="evidence" value="ECO:0007669"/>
    <property type="project" value="InterPro"/>
</dbReference>
<evidence type="ECO:0000256" key="1">
    <source>
        <dbReference type="ARBA" id="ARBA00004123"/>
    </source>
</evidence>
<dbReference type="PANTHER" id="PTHR15660:SF1">
    <property type="entry name" value="BRISC AND BRCA1-A COMPLEX MEMBER 1"/>
    <property type="match status" value="1"/>
</dbReference>
<dbReference type="OMA" id="FAFITID"/>
<dbReference type="GeneTree" id="ENSGT00390000016934"/>
<evidence type="ECO:0000256" key="5">
    <source>
        <dbReference type="ARBA" id="ARBA00023242"/>
    </source>
</evidence>
<sequence>MFRNKFKRTVQTVKQLAVFQVLTGAIRQFVMTKSFIDSRHQFALVLLNDTTQLIANFQQSGKDVMFMLEDIASQFSESQSNEENNFDLTLLFDQVDSMVNLPNVKQPGSPPPYAIRLVFVFGRSHSKLHFTGSEKSFEKLTSNPYFFIDCVYIHEEPNDDNCVPDNFTQICELDKSGTSFIYEVCTDRSMSSLYHAFANLLAHPLQRMRDISVNNHDILQTSD</sequence>
<evidence type="ECO:0000256" key="3">
    <source>
        <dbReference type="ARBA" id="ARBA00022763"/>
    </source>
</evidence>
<evidence type="ECO:0000256" key="4">
    <source>
        <dbReference type="ARBA" id="ARBA00023204"/>
    </source>
</evidence>
<dbReference type="Proteomes" id="UP000007875">
    <property type="component" value="Unassembled WGS sequence"/>
</dbReference>
<dbReference type="GO" id="GO:0016604">
    <property type="term" value="C:nuclear body"/>
    <property type="evidence" value="ECO:0007669"/>
    <property type="project" value="TreeGrafter"/>
</dbReference>
<dbReference type="Ensembl" id="ENSCSAVT00000012901.1">
    <property type="protein sequence ID" value="ENSCSAVP00000012752.1"/>
    <property type="gene ID" value="ENSCSAVG00000007490.1"/>
</dbReference>
<keyword evidence="4" id="KW-0234">DNA repair</keyword>
<keyword evidence="5" id="KW-0539">Nucleus</keyword>
<accession>H2Z590</accession>
<protein>
    <recommendedName>
        <fullName evidence="8">BRISC and BRCA1-A complex member 1</fullName>
    </recommendedName>
</protein>
<dbReference type="GO" id="GO:0070552">
    <property type="term" value="C:BRISC complex"/>
    <property type="evidence" value="ECO:0007669"/>
    <property type="project" value="InterPro"/>
</dbReference>
<dbReference type="GO" id="GO:0006302">
    <property type="term" value="P:double-strand break repair"/>
    <property type="evidence" value="ECO:0007669"/>
    <property type="project" value="TreeGrafter"/>
</dbReference>
<dbReference type="CDD" id="cd21502">
    <property type="entry name" value="vWA_BABAM1"/>
    <property type="match status" value="1"/>
</dbReference>
<proteinExistence type="predicted"/>
<comment type="subcellular location">
    <subcellularLocation>
        <location evidence="1">Nucleus</location>
    </subcellularLocation>
</comment>
<dbReference type="InParanoid" id="H2Z590"/>
<organism evidence="6 7">
    <name type="scientific">Ciona savignyi</name>
    <name type="common">Pacific transparent sea squirt</name>
    <dbReference type="NCBI Taxonomy" id="51511"/>
    <lineage>
        <taxon>Eukaryota</taxon>
        <taxon>Metazoa</taxon>
        <taxon>Chordata</taxon>
        <taxon>Tunicata</taxon>
        <taxon>Ascidiacea</taxon>
        <taxon>Phlebobranchia</taxon>
        <taxon>Cionidae</taxon>
        <taxon>Ciona</taxon>
    </lineage>
</organism>
<keyword evidence="3" id="KW-0227">DNA damage</keyword>
<dbReference type="FunCoup" id="H2Z590">
    <property type="interactions" value="51"/>
</dbReference>
<evidence type="ECO:0008006" key="8">
    <source>
        <dbReference type="Google" id="ProtNLM"/>
    </source>
</evidence>
<dbReference type="STRING" id="51511.ENSCSAVP00000012752"/>
<dbReference type="GO" id="GO:0007095">
    <property type="term" value="P:mitotic G2 DNA damage checkpoint signaling"/>
    <property type="evidence" value="ECO:0007669"/>
    <property type="project" value="TreeGrafter"/>
</dbReference>
<dbReference type="PANTHER" id="PTHR15660">
    <property type="entry name" value="BRISC AND BRCA1-A COMPLEX MEMBER 1"/>
    <property type="match status" value="1"/>
</dbReference>
<keyword evidence="7" id="KW-1185">Reference proteome</keyword>
<dbReference type="eggNOG" id="ENOG502QPZP">
    <property type="taxonomic scope" value="Eukaryota"/>
</dbReference>
<dbReference type="AlphaFoldDB" id="H2Z590"/>
<evidence type="ECO:0000313" key="6">
    <source>
        <dbReference type="Ensembl" id="ENSCSAVP00000012752.1"/>
    </source>
</evidence>